<reference evidence="1 2" key="1">
    <citation type="submission" date="2018-05" db="EMBL/GenBank/DDBJ databases">
        <title>Streptomyces venezuelae.</title>
        <authorList>
            <person name="Kim W."/>
            <person name="Lee N."/>
            <person name="Cho B.-K."/>
        </authorList>
    </citation>
    <scope>NUCLEOTIDE SEQUENCE [LARGE SCALE GENOMIC DNA]</scope>
    <source>
        <strain evidence="1 2">ATCC 15068</strain>
    </source>
</reference>
<sequence>MSEIPGVRTRPARMPRGTYARNFQVCDFGIDVPGFTVHPDDVIGTERHPDIMRSTGCCQGPSGTDGPNLVCMGCASEVGTRQADCYTDNQVILEPRAVCLSFADD</sequence>
<dbReference type="EMBL" id="CP029194">
    <property type="protein sequence ID" value="QES23167.1"/>
    <property type="molecule type" value="Genomic_DNA"/>
</dbReference>
<dbReference type="AlphaFoldDB" id="A0A5P2AZG3"/>
<organism evidence="1 2">
    <name type="scientific">Streptomyces venezuelae</name>
    <dbReference type="NCBI Taxonomy" id="54571"/>
    <lineage>
        <taxon>Bacteria</taxon>
        <taxon>Bacillati</taxon>
        <taxon>Actinomycetota</taxon>
        <taxon>Actinomycetes</taxon>
        <taxon>Kitasatosporales</taxon>
        <taxon>Streptomycetaceae</taxon>
        <taxon>Streptomyces</taxon>
    </lineage>
</organism>
<accession>A0A5P2AZG3</accession>
<evidence type="ECO:0000313" key="1">
    <source>
        <dbReference type="EMBL" id="QES23167.1"/>
    </source>
</evidence>
<evidence type="ECO:0000313" key="2">
    <source>
        <dbReference type="Proteomes" id="UP000324106"/>
    </source>
</evidence>
<name>A0A5P2AZG3_STRVZ</name>
<gene>
    <name evidence="1" type="ORF">DEJ46_31910</name>
</gene>
<protein>
    <submittedName>
        <fullName evidence="1">Uncharacterized protein</fullName>
    </submittedName>
</protein>
<dbReference type="Proteomes" id="UP000324106">
    <property type="component" value="Chromosome"/>
</dbReference>
<proteinExistence type="predicted"/>